<dbReference type="OrthoDB" id="10006285at2759"/>
<evidence type="ECO:0000313" key="3">
    <source>
        <dbReference type="Proteomes" id="UP000738349"/>
    </source>
</evidence>
<proteinExistence type="predicted"/>
<name>A0A9P9D4H7_9HYPO</name>
<comment type="caution">
    <text evidence="2">The sequence shown here is derived from an EMBL/GenBank/DDBJ whole genome shotgun (WGS) entry which is preliminary data.</text>
</comment>
<keyword evidence="3" id="KW-1185">Reference proteome</keyword>
<dbReference type="Proteomes" id="UP000738349">
    <property type="component" value="Unassembled WGS sequence"/>
</dbReference>
<feature type="non-terminal residue" evidence="2">
    <location>
        <position position="116"/>
    </location>
</feature>
<evidence type="ECO:0000313" key="2">
    <source>
        <dbReference type="EMBL" id="KAH7113445.1"/>
    </source>
</evidence>
<feature type="region of interest" description="Disordered" evidence="1">
    <location>
        <begin position="1"/>
        <end position="26"/>
    </location>
</feature>
<protein>
    <submittedName>
        <fullName evidence="2">Uncharacterized protein</fullName>
    </submittedName>
</protein>
<organism evidence="2 3">
    <name type="scientific">Dactylonectria macrodidyma</name>
    <dbReference type="NCBI Taxonomy" id="307937"/>
    <lineage>
        <taxon>Eukaryota</taxon>
        <taxon>Fungi</taxon>
        <taxon>Dikarya</taxon>
        <taxon>Ascomycota</taxon>
        <taxon>Pezizomycotina</taxon>
        <taxon>Sordariomycetes</taxon>
        <taxon>Hypocreomycetidae</taxon>
        <taxon>Hypocreales</taxon>
        <taxon>Nectriaceae</taxon>
        <taxon>Dactylonectria</taxon>
    </lineage>
</organism>
<reference evidence="2" key="1">
    <citation type="journal article" date="2021" name="Nat. Commun.">
        <title>Genetic determinants of endophytism in the Arabidopsis root mycobiome.</title>
        <authorList>
            <person name="Mesny F."/>
            <person name="Miyauchi S."/>
            <person name="Thiergart T."/>
            <person name="Pickel B."/>
            <person name="Atanasova L."/>
            <person name="Karlsson M."/>
            <person name="Huettel B."/>
            <person name="Barry K.W."/>
            <person name="Haridas S."/>
            <person name="Chen C."/>
            <person name="Bauer D."/>
            <person name="Andreopoulos W."/>
            <person name="Pangilinan J."/>
            <person name="LaButti K."/>
            <person name="Riley R."/>
            <person name="Lipzen A."/>
            <person name="Clum A."/>
            <person name="Drula E."/>
            <person name="Henrissat B."/>
            <person name="Kohler A."/>
            <person name="Grigoriev I.V."/>
            <person name="Martin F.M."/>
            <person name="Hacquard S."/>
        </authorList>
    </citation>
    <scope>NUCLEOTIDE SEQUENCE</scope>
    <source>
        <strain evidence="2">MPI-CAGE-AT-0147</strain>
    </source>
</reference>
<sequence length="116" mass="12592">MREKEQESSEGGASTRNRPKKRTTPKAAVLRSVVTDQWLFRSIGGWDVDGLLLDIINNAYAARLPSKTYADAAGITPVSITNLIPPTVRSATPEPVFCTVDTSRVPEDHIGDTTPV</sequence>
<accession>A0A9P9D4H7</accession>
<gene>
    <name evidence="2" type="ORF">EDB81DRAFT_825951</name>
</gene>
<dbReference type="EMBL" id="JAGMUV010000035">
    <property type="protein sequence ID" value="KAH7113445.1"/>
    <property type="molecule type" value="Genomic_DNA"/>
</dbReference>
<evidence type="ECO:0000256" key="1">
    <source>
        <dbReference type="SAM" id="MobiDB-lite"/>
    </source>
</evidence>
<dbReference type="AlphaFoldDB" id="A0A9P9D4H7"/>